<keyword evidence="1" id="KW-1133">Transmembrane helix</keyword>
<dbReference type="Proteomes" id="UP000070433">
    <property type="component" value="Chromosome"/>
</dbReference>
<organism evidence="2 3">
    <name type="scientific">Ramlibacter tataouinensis</name>
    <dbReference type="NCBI Taxonomy" id="94132"/>
    <lineage>
        <taxon>Bacteria</taxon>
        <taxon>Pseudomonadati</taxon>
        <taxon>Pseudomonadota</taxon>
        <taxon>Betaproteobacteria</taxon>
        <taxon>Burkholderiales</taxon>
        <taxon>Comamonadaceae</taxon>
        <taxon>Ramlibacter</taxon>
    </lineage>
</organism>
<proteinExistence type="predicted"/>
<evidence type="ECO:0000313" key="2">
    <source>
        <dbReference type="EMBL" id="AMO24167.1"/>
    </source>
</evidence>
<evidence type="ECO:0008006" key="4">
    <source>
        <dbReference type="Google" id="ProtNLM"/>
    </source>
</evidence>
<feature type="transmembrane region" description="Helical" evidence="1">
    <location>
        <begin position="41"/>
        <end position="63"/>
    </location>
</feature>
<name>A0A127JVZ2_9BURK</name>
<evidence type="ECO:0000313" key="3">
    <source>
        <dbReference type="Proteomes" id="UP000070433"/>
    </source>
</evidence>
<sequence length="126" mass="13605">MRTQQARFLTLALVVALLTGTLMPGSWKHAALDPLQSPIDLSAIAHVVLFAAITAMLPLARFWDVTHWHLAAAGLALALLTEGLQFFAIDRHPNLAGVAQDMAGVLLGWLLLLRIRTAAAVSRPPR</sequence>
<feature type="transmembrane region" description="Helical" evidence="1">
    <location>
        <begin position="70"/>
        <end position="89"/>
    </location>
</feature>
<keyword evidence="3" id="KW-1185">Reference proteome</keyword>
<dbReference type="AlphaFoldDB" id="A0A127JVZ2"/>
<reference evidence="2 3" key="1">
    <citation type="journal article" date="2014" name="Int. J. Syst. Evol. Microbiol.">
        <title>Ramlibacter solisilvae sp. nov., isolated from forest soil, and emended description of the genus Ramlibacter.</title>
        <authorList>
            <person name="Lee H.J."/>
            <person name="Lee S.H."/>
            <person name="Lee S.S."/>
            <person name="Lee J.S."/>
            <person name="Kim Y."/>
            <person name="Kim S.C."/>
            <person name="Jeon C.O."/>
        </authorList>
    </citation>
    <scope>NUCLEOTIDE SEQUENCE [LARGE SCALE GENOMIC DNA]</scope>
    <source>
        <strain evidence="2 3">5-10</strain>
    </source>
</reference>
<accession>A0A127JVZ2</accession>
<feature type="transmembrane region" description="Helical" evidence="1">
    <location>
        <begin position="95"/>
        <end position="113"/>
    </location>
</feature>
<evidence type="ECO:0000256" key="1">
    <source>
        <dbReference type="SAM" id="Phobius"/>
    </source>
</evidence>
<dbReference type="RefSeq" id="WP_061501640.1">
    <property type="nucleotide sequence ID" value="NZ_CP010951.1"/>
</dbReference>
<dbReference type="EMBL" id="CP010951">
    <property type="protein sequence ID" value="AMO24167.1"/>
    <property type="molecule type" value="Genomic_DNA"/>
</dbReference>
<dbReference type="OrthoDB" id="8967919at2"/>
<gene>
    <name evidence="2" type="ORF">UC35_16645</name>
</gene>
<keyword evidence="1" id="KW-0812">Transmembrane</keyword>
<keyword evidence="1" id="KW-0472">Membrane</keyword>
<protein>
    <recommendedName>
        <fullName evidence="4">VanZ-like domain-containing protein</fullName>
    </recommendedName>
</protein>